<dbReference type="Gene3D" id="2.130.10.10">
    <property type="entry name" value="YVTN repeat-like/Quinoprotein amine dehydrogenase"/>
    <property type="match status" value="3"/>
</dbReference>
<organism evidence="2 3">
    <name type="scientific">Algoriphagus boritolerans DSM 17298 = JCM 18970</name>
    <dbReference type="NCBI Taxonomy" id="1120964"/>
    <lineage>
        <taxon>Bacteria</taxon>
        <taxon>Pseudomonadati</taxon>
        <taxon>Bacteroidota</taxon>
        <taxon>Cytophagia</taxon>
        <taxon>Cytophagales</taxon>
        <taxon>Cyclobacteriaceae</taxon>
        <taxon>Algoriphagus</taxon>
    </lineage>
</organism>
<accession>A0A1H5VCL6</accession>
<keyword evidence="1" id="KW-0732">Signal</keyword>
<dbReference type="Proteomes" id="UP000236736">
    <property type="component" value="Unassembled WGS sequence"/>
</dbReference>
<dbReference type="SUPFAM" id="SSF50998">
    <property type="entry name" value="Quinoprotein alcohol dehydrogenase-like"/>
    <property type="match status" value="1"/>
</dbReference>
<dbReference type="EMBL" id="FNVR01000006">
    <property type="protein sequence ID" value="SEF85115.1"/>
    <property type="molecule type" value="Genomic_DNA"/>
</dbReference>
<feature type="signal peptide" evidence="1">
    <location>
        <begin position="1"/>
        <end position="30"/>
    </location>
</feature>
<evidence type="ECO:0000313" key="2">
    <source>
        <dbReference type="EMBL" id="SEF85115.1"/>
    </source>
</evidence>
<dbReference type="RefSeq" id="WP_146064364.1">
    <property type="nucleotide sequence ID" value="NZ_FNVR01000006.1"/>
</dbReference>
<gene>
    <name evidence="2" type="ORF">SAMN03080598_01658</name>
</gene>
<proteinExistence type="predicted"/>
<feature type="non-terminal residue" evidence="2">
    <location>
        <position position="661"/>
    </location>
</feature>
<dbReference type="OrthoDB" id="9806995at2"/>
<evidence type="ECO:0000256" key="1">
    <source>
        <dbReference type="SAM" id="SignalP"/>
    </source>
</evidence>
<name>A0A1H5VCL6_9BACT</name>
<dbReference type="AlphaFoldDB" id="A0A1H5VCL6"/>
<dbReference type="InterPro" id="IPR015943">
    <property type="entry name" value="WD40/YVTN_repeat-like_dom_sf"/>
</dbReference>
<protein>
    <recommendedName>
        <fullName evidence="4">Two component regulator propeller</fullName>
    </recommendedName>
</protein>
<feature type="chain" id="PRO_5009287073" description="Two component regulator propeller" evidence="1">
    <location>
        <begin position="31"/>
        <end position="661"/>
    </location>
</feature>
<reference evidence="3" key="1">
    <citation type="submission" date="2016-10" db="EMBL/GenBank/DDBJ databases">
        <authorList>
            <person name="Varghese N."/>
            <person name="Submissions S."/>
        </authorList>
    </citation>
    <scope>NUCLEOTIDE SEQUENCE [LARGE SCALE GENOMIC DNA]</scope>
    <source>
        <strain evidence="3">DSM 17298</strain>
    </source>
</reference>
<evidence type="ECO:0008006" key="4">
    <source>
        <dbReference type="Google" id="ProtNLM"/>
    </source>
</evidence>
<dbReference type="InterPro" id="IPR011047">
    <property type="entry name" value="Quinoprotein_ADH-like_sf"/>
</dbReference>
<evidence type="ECO:0000313" key="3">
    <source>
        <dbReference type="Proteomes" id="UP000236736"/>
    </source>
</evidence>
<sequence>MAPFIRRLSRIYSFILATCFWIGSSHCSHAQSIYEQIGRLPVTTYTAEEYDGAPVVLSAIQSEEGLMYFGTSEGIHEYDGVSWRALFDRVNFRLIRGFAKDPSGRIFYAGTDFGYLETDTKGETKAVSLLHLIPEEIISGIEIFPINFLDKYLFLVSRENLIRLELAEDFSLKSLKTWPAETTFSYAFVQGDDFFIHQNERGLFQLIEEEIKLVPGTEILGKDRFRIMLPYPSEGGKTFLFGGFSTGFYLFDGTSVSKFATEVDQLIKEGAGQLVHALPYQGNYILSFFGAGIVILSSKGELLNRIGTEQGLPTDVVRNVYLDRGQGLWATTEDGIARISIGSPIQTFGKDLGITSFVRSIQKQGKDFYLGTTNNLVKFDQKINAFKSVPGYNTFGSGFLNFDGQDLIVANGPSLEVITAGKTIKLDFPKDGSVSSRTLIPKNNPNILLVGTSTGLLVYERGLSKEFPWELKGKAPEIGPTQFLFEGKDGRIFTAGAEKINALRIEENKLESKGALPIKSKAFEVSTSSTFSLIDGEFYVRSSEGFQKFSEKEQDFLPTDDFEAVEAEIRDFNQANTGIIWAESKAGKKFVLKRNEAGKFVKDDTPNSIAPYLTWYDFIDEDSILWFGSQKGLVRYDPKKDNQSDKEFFTLIRRIETKTDT</sequence>
<dbReference type="STRING" id="1120964.GCA_001313265_07974"/>
<keyword evidence="3" id="KW-1185">Reference proteome</keyword>